<dbReference type="Proteomes" id="UP000265725">
    <property type="component" value="Chromosome"/>
</dbReference>
<dbReference type="RefSeq" id="WP_119883273.1">
    <property type="nucleotide sequence ID" value="NZ_CP032418.1"/>
</dbReference>
<feature type="domain" description="Flagellar Assembly Protein A N-terminal region" evidence="2">
    <location>
        <begin position="71"/>
        <end position="242"/>
    </location>
</feature>
<dbReference type="OrthoDB" id="1279at2"/>
<sequence>MLTLETNYFHITEDQSKVKIKVIKSGASLRDIDQLIRTNSRIKLTNIAALKSILVSPSEEEVEIGYLVPNVELDITKDEMSAILTIHEFDVSNQDNIASIELEVEELLERSGIVHGIKDIHFNEVRPGKPFEIAKGIPPIKGQDAFITYKEMPDRKPIITETGKADYYDMNFLEEVSIGDWLGEKTEAQEGTSGTTVLGNKIPAEKGADTKFLYDRKTVEEKMVNGKWTLVATVAGVLDVQDGVMGVSKHLVINGDVGPETGNLKFDGSITIRGTVLSGFSVVAAGDIAIESTDGVLNAGKIHAVYGDIFIRGGIFGKNESTVEAGKSIYIKHANEAILHAKGDVHIGYYALGSFIQGKNVFVDPHKGKIIGGQTEAVNKIVTGTSGNHLERKTILIVSGINKIALQDELKVKASILKELQADEEKLSNQLTQFQRLQDKATDEQKKLIDQVKNQLDEKQKTVQLVDKEIQTVLIKLRSPMETEISIHTEAFPGTVIQIGHKSKALTSVTKGTFLLENGELNV</sequence>
<dbReference type="Pfam" id="PF03961">
    <property type="entry name" value="FapA"/>
    <property type="match status" value="1"/>
</dbReference>
<dbReference type="EMBL" id="CP032418">
    <property type="protein sequence ID" value="AYC29533.1"/>
    <property type="molecule type" value="Genomic_DNA"/>
</dbReference>
<feature type="coiled-coil region" evidence="1">
    <location>
        <begin position="417"/>
        <end position="469"/>
    </location>
</feature>
<dbReference type="KEGG" id="paek:D3873_06405"/>
<keyword evidence="4" id="KW-1185">Reference proteome</keyword>
<keyword evidence="1" id="KW-0175">Coiled coil</keyword>
<dbReference type="PANTHER" id="PTHR38032">
    <property type="entry name" value="POLYMERASE-RELATED"/>
    <property type="match status" value="1"/>
</dbReference>
<gene>
    <name evidence="3" type="ORF">D3873_06405</name>
</gene>
<dbReference type="InterPro" id="IPR005646">
    <property type="entry name" value="FapA"/>
</dbReference>
<name>A0A385YVK2_9BACL</name>
<accession>A0A385YVK2</accession>
<evidence type="ECO:0000313" key="3">
    <source>
        <dbReference type="EMBL" id="AYC29533.1"/>
    </source>
</evidence>
<proteinExistence type="predicted"/>
<dbReference type="Pfam" id="PF20250">
    <property type="entry name" value="FapA_N"/>
    <property type="match status" value="1"/>
</dbReference>
<evidence type="ECO:0000259" key="2">
    <source>
        <dbReference type="Pfam" id="PF20250"/>
    </source>
</evidence>
<dbReference type="InterPro" id="IPR046866">
    <property type="entry name" value="FapA_N"/>
</dbReference>
<dbReference type="AlphaFoldDB" id="A0A385YVK2"/>
<evidence type="ECO:0000256" key="1">
    <source>
        <dbReference type="SAM" id="Coils"/>
    </source>
</evidence>
<protein>
    <submittedName>
        <fullName evidence="3">DUF342 domain-containing protein</fullName>
    </submittedName>
</protein>
<dbReference type="InterPro" id="IPR046865">
    <property type="entry name" value="FapA_b_solenoid"/>
</dbReference>
<organism evidence="3 4">
    <name type="scientific">Paenisporosarcina cavernae</name>
    <dbReference type="NCBI Taxonomy" id="2320858"/>
    <lineage>
        <taxon>Bacteria</taxon>
        <taxon>Bacillati</taxon>
        <taxon>Bacillota</taxon>
        <taxon>Bacilli</taxon>
        <taxon>Bacillales</taxon>
        <taxon>Caryophanaceae</taxon>
        <taxon>Paenisporosarcina</taxon>
    </lineage>
</organism>
<evidence type="ECO:0000313" key="4">
    <source>
        <dbReference type="Proteomes" id="UP000265725"/>
    </source>
</evidence>
<reference evidence="4" key="1">
    <citation type="submission" date="2018-09" db="EMBL/GenBank/DDBJ databases">
        <authorList>
            <person name="Zhu H."/>
        </authorList>
    </citation>
    <scope>NUCLEOTIDE SEQUENCE [LARGE SCALE GENOMIC DNA]</scope>
    <source>
        <strain evidence="4">K2R23-3</strain>
    </source>
</reference>
<dbReference type="PANTHER" id="PTHR38032:SF1">
    <property type="entry name" value="RNA-BINDING PROTEIN KHPB N-TERMINAL DOMAIN-CONTAINING PROTEIN"/>
    <property type="match status" value="1"/>
</dbReference>